<keyword evidence="3" id="KW-0862">Zinc</keyword>
<dbReference type="PANTHER" id="PTHR45931">
    <property type="entry name" value="SI:CH211-59O9.10"/>
    <property type="match status" value="1"/>
</dbReference>
<organism evidence="6">
    <name type="scientific">Cucumis melo</name>
    <name type="common">Muskmelon</name>
    <dbReference type="NCBI Taxonomy" id="3656"/>
    <lineage>
        <taxon>Eukaryota</taxon>
        <taxon>Viridiplantae</taxon>
        <taxon>Streptophyta</taxon>
        <taxon>Embryophyta</taxon>
        <taxon>Tracheophyta</taxon>
        <taxon>Spermatophyta</taxon>
        <taxon>Magnoliopsida</taxon>
        <taxon>eudicotyledons</taxon>
        <taxon>Gunneridae</taxon>
        <taxon>Pentapetalae</taxon>
        <taxon>rosids</taxon>
        <taxon>fabids</taxon>
        <taxon>Cucurbitales</taxon>
        <taxon>Cucurbitaceae</taxon>
        <taxon>Benincaseae</taxon>
        <taxon>Cucumis</taxon>
    </lineage>
</organism>
<accession>A0A9I9CUX7</accession>
<dbReference type="InterPro" id="IPR001841">
    <property type="entry name" value="Znf_RING"/>
</dbReference>
<evidence type="ECO:0000313" key="6">
    <source>
        <dbReference type="EnsemblPlants" id="MELO3C008980.2.1"/>
    </source>
</evidence>
<dbReference type="InterPro" id="IPR013083">
    <property type="entry name" value="Znf_RING/FYVE/PHD"/>
</dbReference>
<evidence type="ECO:0000259" key="5">
    <source>
        <dbReference type="PROSITE" id="PS50089"/>
    </source>
</evidence>
<dbReference type="AlphaFoldDB" id="A0A9I9CUX7"/>
<reference evidence="6" key="1">
    <citation type="submission" date="2023-03" db="UniProtKB">
        <authorList>
            <consortium name="EnsemblPlants"/>
        </authorList>
    </citation>
    <scope>IDENTIFICATION</scope>
</reference>
<dbReference type="GO" id="GO:0005634">
    <property type="term" value="C:nucleus"/>
    <property type="evidence" value="ECO:0007669"/>
    <property type="project" value="TreeGrafter"/>
</dbReference>
<proteinExistence type="predicted"/>
<dbReference type="PANTHER" id="PTHR45931:SF16">
    <property type="entry name" value="RING_U-BOX SUPERFAMILY PROTEIN"/>
    <property type="match status" value="1"/>
</dbReference>
<dbReference type="Gramene" id="MELO3C008980.2.1">
    <property type="protein sequence ID" value="MELO3C008980.2.1"/>
    <property type="gene ID" value="MELO3C008980.2"/>
</dbReference>
<dbReference type="GO" id="GO:0061630">
    <property type="term" value="F:ubiquitin protein ligase activity"/>
    <property type="evidence" value="ECO:0007669"/>
    <property type="project" value="TreeGrafter"/>
</dbReference>
<dbReference type="InterPro" id="IPR051834">
    <property type="entry name" value="RING_finger_E3_ligase"/>
</dbReference>
<evidence type="ECO:0000256" key="4">
    <source>
        <dbReference type="PROSITE-ProRule" id="PRU00175"/>
    </source>
</evidence>
<dbReference type="GO" id="GO:0006511">
    <property type="term" value="P:ubiquitin-dependent protein catabolic process"/>
    <property type="evidence" value="ECO:0007669"/>
    <property type="project" value="TreeGrafter"/>
</dbReference>
<evidence type="ECO:0000256" key="3">
    <source>
        <dbReference type="ARBA" id="ARBA00022833"/>
    </source>
</evidence>
<dbReference type="Pfam" id="PF13639">
    <property type="entry name" value="zf-RING_2"/>
    <property type="match status" value="1"/>
</dbReference>
<dbReference type="SUPFAM" id="SSF57850">
    <property type="entry name" value="RING/U-box"/>
    <property type="match status" value="1"/>
</dbReference>
<dbReference type="PROSITE" id="PS50089">
    <property type="entry name" value="ZF_RING_2"/>
    <property type="match status" value="1"/>
</dbReference>
<evidence type="ECO:0000256" key="2">
    <source>
        <dbReference type="ARBA" id="ARBA00022771"/>
    </source>
</evidence>
<sequence length="211" mass="24017">MSLCTSSSFHCSLSASPNTHQFLIVRFRYSSRLVISDQIIQQTPSTLMGDTLIPFSNLRHPRQQQSIQFLVNQFLCSFNLHSSVRRTICHEILSFALQFRAILPSFKIEANIDHVEDLIIGEQGFQETPPPRTRGAPESAIERLIMKQKFDGFNKEEEEEIGDCSVCYEELKGKGKEVSRIPCGHVYHKSCVLTWLQINNSCPLCRAPLES</sequence>
<feature type="domain" description="RING-type" evidence="5">
    <location>
        <begin position="164"/>
        <end position="206"/>
    </location>
</feature>
<keyword evidence="2 4" id="KW-0863">Zinc-finger</keyword>
<dbReference type="GO" id="GO:0008270">
    <property type="term" value="F:zinc ion binding"/>
    <property type="evidence" value="ECO:0007669"/>
    <property type="project" value="UniProtKB-KW"/>
</dbReference>
<dbReference type="SMART" id="SM00184">
    <property type="entry name" value="RING"/>
    <property type="match status" value="1"/>
</dbReference>
<protein>
    <recommendedName>
        <fullName evidence="5">RING-type domain-containing protein</fullName>
    </recommendedName>
</protein>
<dbReference type="EnsemblPlants" id="MELO3C008980.2.1">
    <property type="protein sequence ID" value="MELO3C008980.2.1"/>
    <property type="gene ID" value="MELO3C008980.2"/>
</dbReference>
<dbReference type="Gene3D" id="3.30.40.10">
    <property type="entry name" value="Zinc/RING finger domain, C3HC4 (zinc finger)"/>
    <property type="match status" value="1"/>
</dbReference>
<keyword evidence="1" id="KW-0479">Metal-binding</keyword>
<evidence type="ECO:0000256" key="1">
    <source>
        <dbReference type="ARBA" id="ARBA00022723"/>
    </source>
</evidence>
<name>A0A9I9CUX7_CUCME</name>